<organism evidence="3 4">
    <name type="scientific">Triparma retinervis</name>
    <dbReference type="NCBI Taxonomy" id="2557542"/>
    <lineage>
        <taxon>Eukaryota</taxon>
        <taxon>Sar</taxon>
        <taxon>Stramenopiles</taxon>
        <taxon>Ochrophyta</taxon>
        <taxon>Bolidophyceae</taxon>
        <taxon>Parmales</taxon>
        <taxon>Triparmaceae</taxon>
        <taxon>Triparma</taxon>
    </lineage>
</organism>
<gene>
    <name evidence="3" type="ORF">TrRE_jg12472</name>
</gene>
<evidence type="ECO:0000256" key="2">
    <source>
        <dbReference type="SAM" id="SignalP"/>
    </source>
</evidence>
<dbReference type="EMBL" id="BRXZ01002687">
    <property type="protein sequence ID" value="GMH67958.1"/>
    <property type="molecule type" value="Genomic_DNA"/>
</dbReference>
<evidence type="ECO:0000313" key="4">
    <source>
        <dbReference type="Proteomes" id="UP001165082"/>
    </source>
</evidence>
<proteinExistence type="predicted"/>
<keyword evidence="4" id="KW-1185">Reference proteome</keyword>
<feature type="chain" id="PRO_5040797044" evidence="2">
    <location>
        <begin position="22"/>
        <end position="280"/>
    </location>
</feature>
<reference evidence="3" key="1">
    <citation type="submission" date="2022-07" db="EMBL/GenBank/DDBJ databases">
        <title>Genome analysis of Parmales, a sister group of diatoms, reveals the evolutionary specialization of diatoms from phago-mixotrophs to photoautotrophs.</title>
        <authorList>
            <person name="Ban H."/>
            <person name="Sato S."/>
            <person name="Yoshikawa S."/>
            <person name="Kazumasa Y."/>
            <person name="Nakamura Y."/>
            <person name="Ichinomiya M."/>
            <person name="Saitoh K."/>
            <person name="Sato N."/>
            <person name="Blanc-Mathieu R."/>
            <person name="Endo H."/>
            <person name="Kuwata A."/>
            <person name="Ogata H."/>
        </authorList>
    </citation>
    <scope>NUCLEOTIDE SEQUENCE</scope>
</reference>
<keyword evidence="2" id="KW-0732">Signal</keyword>
<sequence>MLKNSVIILAFGGGLIPAAVAANKSMLSTMTGSKSSRDLESASNYKGRREEYKARLSLDPTSVDNVYVGASDASGPDLKCSPLLFSSAIKLSDIIAVLGRIKDVDSVADWSNLPSTKAPDLATPDKPPMWLPRSTFKTNIRKAPFTSWPNDELGAPCGGADLRNKELKRVKSRDCVIPDDALDAVFDTWAWGASVATPDKVSLYLGKFRPDSKTLDLGAFQRSAVLGRSVTGLAILAFVLIQVSAYGVLFVAPFLREFVNLDIGFGTLGTCNPGGCATLF</sequence>
<keyword evidence="1" id="KW-0472">Membrane</keyword>
<evidence type="ECO:0000256" key="1">
    <source>
        <dbReference type="SAM" id="Phobius"/>
    </source>
</evidence>
<name>A0A9W7AEW7_9STRA</name>
<dbReference type="OrthoDB" id="195001at2759"/>
<comment type="caution">
    <text evidence="3">The sequence shown here is derived from an EMBL/GenBank/DDBJ whole genome shotgun (WGS) entry which is preliminary data.</text>
</comment>
<accession>A0A9W7AEW7</accession>
<evidence type="ECO:0000313" key="3">
    <source>
        <dbReference type="EMBL" id="GMH67958.1"/>
    </source>
</evidence>
<keyword evidence="1" id="KW-1133">Transmembrane helix</keyword>
<dbReference type="Proteomes" id="UP001165082">
    <property type="component" value="Unassembled WGS sequence"/>
</dbReference>
<protein>
    <submittedName>
        <fullName evidence="3">Uncharacterized protein</fullName>
    </submittedName>
</protein>
<dbReference type="AlphaFoldDB" id="A0A9W7AEW7"/>
<feature type="signal peptide" evidence="2">
    <location>
        <begin position="1"/>
        <end position="21"/>
    </location>
</feature>
<feature type="transmembrane region" description="Helical" evidence="1">
    <location>
        <begin position="232"/>
        <end position="255"/>
    </location>
</feature>
<keyword evidence="1" id="KW-0812">Transmembrane</keyword>